<dbReference type="STRING" id="938405.SAMN02927895_01836"/>
<dbReference type="Proteomes" id="UP000198925">
    <property type="component" value="Unassembled WGS sequence"/>
</dbReference>
<gene>
    <name evidence="1" type="ORF">SAMN04487779_100445</name>
</gene>
<name>A0A1G6RKJ2_9PROT</name>
<organism evidence="1 2">
    <name type="scientific">Belnapia rosea</name>
    <dbReference type="NCBI Taxonomy" id="938405"/>
    <lineage>
        <taxon>Bacteria</taxon>
        <taxon>Pseudomonadati</taxon>
        <taxon>Pseudomonadota</taxon>
        <taxon>Alphaproteobacteria</taxon>
        <taxon>Acetobacterales</taxon>
        <taxon>Roseomonadaceae</taxon>
        <taxon>Belnapia</taxon>
    </lineage>
</organism>
<dbReference type="AlphaFoldDB" id="A0A1G6RKJ2"/>
<dbReference type="RefSeq" id="WP_176849496.1">
    <property type="nucleotide sequence ID" value="NZ_FMZX01000004.1"/>
</dbReference>
<evidence type="ECO:0000313" key="1">
    <source>
        <dbReference type="EMBL" id="SDD05088.1"/>
    </source>
</evidence>
<reference evidence="1 2" key="1">
    <citation type="submission" date="2016-10" db="EMBL/GenBank/DDBJ databases">
        <authorList>
            <person name="de Groot N.N."/>
        </authorList>
    </citation>
    <scope>NUCLEOTIDE SEQUENCE [LARGE SCALE GENOMIC DNA]</scope>
    <source>
        <strain evidence="1 2">CPCC 100156</strain>
    </source>
</reference>
<keyword evidence="2" id="KW-1185">Reference proteome</keyword>
<evidence type="ECO:0000313" key="2">
    <source>
        <dbReference type="Proteomes" id="UP000198925"/>
    </source>
</evidence>
<proteinExistence type="predicted"/>
<sequence>MAGLDIDMPAALVTAREMGASGWAAAELLLALRMGLAAGSAARRPDHISEPGGVTHG</sequence>
<protein>
    <submittedName>
        <fullName evidence="1">Uncharacterized protein</fullName>
    </submittedName>
</protein>
<dbReference type="EMBL" id="FMZX01000004">
    <property type="protein sequence ID" value="SDD05088.1"/>
    <property type="molecule type" value="Genomic_DNA"/>
</dbReference>
<accession>A0A1G6RKJ2</accession>